<sequence length="414" mass="44898">MPSSVSFYSTSSGSNRYSWSSQSNNDGLNSSMRKISDDSMSHSRLFDIDETSEMTSSSSSGRLSRDRKTSLASSDQSSLWGDVRKLSEAGISRRTSSVDSSQILTEDTDSFIIGDRVYVGGTKSGRIAYIGETKFAPGDWAGIVLDDPVGKNDGTVGQCRYFQCDAKHGIFSRLTRLTRTPLDMPPPPATPTPSSYRGMEAGGGFVSPTGSARSLSFSTPGPGSTPAGKGSDIRLGDRVIVMSAQGSKTGVLRFKGTTQFAQGEWCGVELDEPVGKNDGTVEGVRYFQCEPRFGLFSPVHKVSKSPMSGTKRLSCAVHHGLRRSGSRESITSNFSNITATSVKSNLRRPSSIIKSPTSATPSTTSKNSMQEFIPFYDYGANSQGYLNDLPMKVTPVFYYPVYYPHWGDTTEFFF</sequence>
<dbReference type="EMBL" id="HBUF01343508">
    <property type="protein sequence ID" value="CAG6706752.1"/>
    <property type="molecule type" value="Transcribed_RNA"/>
</dbReference>
<feature type="domain" description="CAP-Gly" evidence="2">
    <location>
        <begin position="256"/>
        <end position="298"/>
    </location>
</feature>
<dbReference type="PANTHER" id="PTHR18916:SF93">
    <property type="entry name" value="RESTIN HOMOLOG"/>
    <property type="match status" value="1"/>
</dbReference>
<dbReference type="PROSITE" id="PS00845">
    <property type="entry name" value="CAP_GLY_1"/>
    <property type="match status" value="1"/>
</dbReference>
<dbReference type="AlphaFoldDB" id="A0A8D8XRG2"/>
<dbReference type="EMBL" id="HBUF01343509">
    <property type="protein sequence ID" value="CAG6706753.1"/>
    <property type="molecule type" value="Transcribed_RNA"/>
</dbReference>
<feature type="compositionally biased region" description="Polar residues" evidence="1">
    <location>
        <begin position="209"/>
        <end position="222"/>
    </location>
</feature>
<dbReference type="PROSITE" id="PS50245">
    <property type="entry name" value="CAP_GLY_2"/>
    <property type="match status" value="2"/>
</dbReference>
<dbReference type="InterPro" id="IPR000938">
    <property type="entry name" value="CAP-Gly_domain"/>
</dbReference>
<name>A0A8D8XRG2_9HEMI</name>
<feature type="region of interest" description="Disordered" evidence="1">
    <location>
        <begin position="1"/>
        <end position="70"/>
    </location>
</feature>
<feature type="domain" description="CAP-Gly" evidence="2">
    <location>
        <begin position="131"/>
        <end position="173"/>
    </location>
</feature>
<dbReference type="SUPFAM" id="SSF74924">
    <property type="entry name" value="Cap-Gly domain"/>
    <property type="match status" value="2"/>
</dbReference>
<dbReference type="SMART" id="SM01052">
    <property type="entry name" value="CAP_GLY"/>
    <property type="match status" value="2"/>
</dbReference>
<evidence type="ECO:0000259" key="2">
    <source>
        <dbReference type="PROSITE" id="PS50245"/>
    </source>
</evidence>
<feature type="compositionally biased region" description="Low complexity" evidence="1">
    <location>
        <begin position="1"/>
        <end position="14"/>
    </location>
</feature>
<feature type="region of interest" description="Disordered" evidence="1">
    <location>
        <begin position="209"/>
        <end position="232"/>
    </location>
</feature>
<feature type="compositionally biased region" description="Basic and acidic residues" evidence="1">
    <location>
        <begin position="34"/>
        <end position="47"/>
    </location>
</feature>
<organism evidence="3">
    <name type="scientific">Cacopsylla melanoneura</name>
    <dbReference type="NCBI Taxonomy" id="428564"/>
    <lineage>
        <taxon>Eukaryota</taxon>
        <taxon>Metazoa</taxon>
        <taxon>Ecdysozoa</taxon>
        <taxon>Arthropoda</taxon>
        <taxon>Hexapoda</taxon>
        <taxon>Insecta</taxon>
        <taxon>Pterygota</taxon>
        <taxon>Neoptera</taxon>
        <taxon>Paraneoptera</taxon>
        <taxon>Hemiptera</taxon>
        <taxon>Sternorrhyncha</taxon>
        <taxon>Psylloidea</taxon>
        <taxon>Psyllidae</taxon>
        <taxon>Psyllinae</taxon>
        <taxon>Cacopsylla</taxon>
    </lineage>
</organism>
<dbReference type="Gene3D" id="2.30.30.190">
    <property type="entry name" value="CAP Gly-rich-like domain"/>
    <property type="match status" value="2"/>
</dbReference>
<reference evidence="3" key="1">
    <citation type="submission" date="2021-05" db="EMBL/GenBank/DDBJ databases">
        <authorList>
            <person name="Alioto T."/>
            <person name="Alioto T."/>
            <person name="Gomez Garrido J."/>
        </authorList>
    </citation>
    <scope>NUCLEOTIDE SEQUENCE</scope>
</reference>
<dbReference type="InterPro" id="IPR036859">
    <property type="entry name" value="CAP-Gly_dom_sf"/>
</dbReference>
<evidence type="ECO:0000256" key="1">
    <source>
        <dbReference type="SAM" id="MobiDB-lite"/>
    </source>
</evidence>
<dbReference type="PANTHER" id="PTHR18916">
    <property type="entry name" value="DYNACTIN 1-RELATED MICROTUBULE-BINDING"/>
    <property type="match status" value="1"/>
</dbReference>
<proteinExistence type="predicted"/>
<dbReference type="Pfam" id="PF01302">
    <property type="entry name" value="CAP_GLY"/>
    <property type="match status" value="2"/>
</dbReference>
<feature type="compositionally biased region" description="Polar residues" evidence="1">
    <location>
        <begin position="15"/>
        <end position="33"/>
    </location>
</feature>
<evidence type="ECO:0000313" key="3">
    <source>
        <dbReference type="EMBL" id="CAG6706753.1"/>
    </source>
</evidence>
<dbReference type="EMBL" id="HBUF01343511">
    <property type="protein sequence ID" value="CAG6706755.1"/>
    <property type="molecule type" value="Transcribed_RNA"/>
</dbReference>
<protein>
    <submittedName>
        <fullName evidence="3">Restin homolog</fullName>
    </submittedName>
</protein>
<accession>A0A8D8XRG2</accession>